<comment type="similarity">
    <text evidence="2 10">Belongs to the HsdR family.</text>
</comment>
<dbReference type="Pfam" id="PF04313">
    <property type="entry name" value="HSDR_N"/>
    <property type="match status" value="1"/>
</dbReference>
<dbReference type="CDD" id="cd18800">
    <property type="entry name" value="SF2_C_EcoR124I-like"/>
    <property type="match status" value="1"/>
</dbReference>
<dbReference type="Pfam" id="PF11867">
    <property type="entry name" value="T1RH-like_C"/>
    <property type="match status" value="1"/>
</dbReference>
<keyword evidence="4 10" id="KW-0547">Nucleotide-binding</keyword>
<dbReference type="InterPro" id="IPR007409">
    <property type="entry name" value="Restrct_endonuc_type1_HsdR_N"/>
</dbReference>
<dbReference type="PANTHER" id="PTHR30195">
    <property type="entry name" value="TYPE I SITE-SPECIFIC DEOXYRIBONUCLEASE PROTEIN SUBUNIT M AND R"/>
    <property type="match status" value="1"/>
</dbReference>
<organism evidence="12 13">
    <name type="scientific">Tritonibacter scottomollicae</name>
    <name type="common">Epibacterium scottomollicae</name>
    <dbReference type="NCBI Taxonomy" id="483013"/>
    <lineage>
        <taxon>Bacteria</taxon>
        <taxon>Pseudomonadati</taxon>
        <taxon>Pseudomonadota</taxon>
        <taxon>Alphaproteobacteria</taxon>
        <taxon>Rhodobacterales</taxon>
        <taxon>Paracoccaceae</taxon>
        <taxon>Tritonibacter</taxon>
    </lineage>
</organism>
<dbReference type="InterPro" id="IPR004473">
    <property type="entry name" value="Restrct_endonuc_typeI_HsdR"/>
</dbReference>
<dbReference type="InterPro" id="IPR051268">
    <property type="entry name" value="Type-I_R_enzyme_R_subunit"/>
</dbReference>
<dbReference type="InterPro" id="IPR055180">
    <property type="entry name" value="HsdR_RecA-like_helicase_dom_2"/>
</dbReference>
<evidence type="ECO:0000256" key="7">
    <source>
        <dbReference type="ARBA" id="ARBA00022801"/>
    </source>
</evidence>
<name>A0A2T1AE52_TRISK</name>
<keyword evidence="9 10" id="KW-0238">DNA-binding</keyword>
<evidence type="ECO:0000313" key="12">
    <source>
        <dbReference type="EMBL" id="PRZ46870.1"/>
    </source>
</evidence>
<dbReference type="Gene3D" id="3.40.50.300">
    <property type="entry name" value="P-loop containing nucleotide triphosphate hydrolases"/>
    <property type="match status" value="3"/>
</dbReference>
<reference evidence="12 13" key="1">
    <citation type="submission" date="2018-03" db="EMBL/GenBank/DDBJ databases">
        <title>Genomic Encyclopedia of Archaeal and Bacterial Type Strains, Phase II (KMG-II): from individual species to whole genera.</title>
        <authorList>
            <person name="Goeker M."/>
        </authorList>
    </citation>
    <scope>NUCLEOTIDE SEQUENCE [LARGE SCALE GENOMIC DNA]</scope>
    <source>
        <strain evidence="12 13">DSM 25328</strain>
    </source>
</reference>
<dbReference type="Gene3D" id="3.90.1570.50">
    <property type="match status" value="1"/>
</dbReference>
<dbReference type="InterPro" id="IPR040980">
    <property type="entry name" value="SWI2_SNF2"/>
</dbReference>
<evidence type="ECO:0000256" key="10">
    <source>
        <dbReference type="RuleBase" id="RU364115"/>
    </source>
</evidence>
<dbReference type="PANTHER" id="PTHR30195:SF15">
    <property type="entry name" value="TYPE I RESTRICTION ENZYME HINDI ENDONUCLEASE SUBUNIT"/>
    <property type="match status" value="1"/>
</dbReference>
<gene>
    <name evidence="12" type="ORF">CLV89_10814</name>
</gene>
<proteinExistence type="inferred from homology"/>
<comment type="caution">
    <text evidence="12">The sequence shown here is derived from an EMBL/GenBank/DDBJ whole genome shotgun (WGS) entry which is preliminary data.</text>
</comment>
<comment type="function">
    <text evidence="10">Subunit R is required for both nuclease and ATPase activities, but not for modification.</text>
</comment>
<evidence type="ECO:0000256" key="1">
    <source>
        <dbReference type="ARBA" id="ARBA00000851"/>
    </source>
</evidence>
<evidence type="ECO:0000256" key="6">
    <source>
        <dbReference type="ARBA" id="ARBA00022759"/>
    </source>
</evidence>
<dbReference type="GO" id="GO:0009307">
    <property type="term" value="P:DNA restriction-modification system"/>
    <property type="evidence" value="ECO:0007669"/>
    <property type="project" value="UniProtKB-KW"/>
</dbReference>
<evidence type="ECO:0000256" key="3">
    <source>
        <dbReference type="ARBA" id="ARBA00022722"/>
    </source>
</evidence>
<evidence type="ECO:0000256" key="4">
    <source>
        <dbReference type="ARBA" id="ARBA00022741"/>
    </source>
</evidence>
<dbReference type="Pfam" id="PF22679">
    <property type="entry name" value="T1R_D3-like"/>
    <property type="match status" value="1"/>
</dbReference>
<dbReference type="SMART" id="SM00487">
    <property type="entry name" value="DEXDc"/>
    <property type="match status" value="1"/>
</dbReference>
<dbReference type="OrthoDB" id="9758243at2"/>
<dbReference type="AlphaFoldDB" id="A0A2T1AE52"/>
<protein>
    <recommendedName>
        <fullName evidence="10">Type I restriction enzyme endonuclease subunit</fullName>
        <shortName evidence="10">R protein</shortName>
        <ecNumber evidence="10">3.1.21.3</ecNumber>
    </recommendedName>
</protein>
<keyword evidence="3" id="KW-0540">Nuclease</keyword>
<evidence type="ECO:0000256" key="8">
    <source>
        <dbReference type="ARBA" id="ARBA00022840"/>
    </source>
</evidence>
<dbReference type="Proteomes" id="UP000237718">
    <property type="component" value="Unassembled WGS sequence"/>
</dbReference>
<dbReference type="GO" id="GO:0009035">
    <property type="term" value="F:type I site-specific deoxyribonuclease activity"/>
    <property type="evidence" value="ECO:0007669"/>
    <property type="project" value="UniProtKB-EC"/>
</dbReference>
<dbReference type="EC" id="3.1.21.3" evidence="10"/>
<dbReference type="EMBL" id="PVUF01000008">
    <property type="protein sequence ID" value="PRZ46870.1"/>
    <property type="molecule type" value="Genomic_DNA"/>
</dbReference>
<comment type="subunit">
    <text evidence="10">The type I restriction/modification system is composed of three polypeptides R, M and S.</text>
</comment>
<feature type="domain" description="Helicase ATP-binding" evidence="11">
    <location>
        <begin position="287"/>
        <end position="469"/>
    </location>
</feature>
<dbReference type="SUPFAM" id="SSF52540">
    <property type="entry name" value="P-loop containing nucleoside triphosphate hydrolases"/>
    <property type="match status" value="1"/>
</dbReference>
<keyword evidence="8 10" id="KW-0067">ATP-binding</keyword>
<dbReference type="InterPro" id="IPR014001">
    <property type="entry name" value="Helicase_ATP-bd"/>
</dbReference>
<dbReference type="PROSITE" id="PS51192">
    <property type="entry name" value="HELICASE_ATP_BIND_1"/>
    <property type="match status" value="1"/>
</dbReference>
<dbReference type="CDD" id="cd22332">
    <property type="entry name" value="HsdR_N"/>
    <property type="match status" value="1"/>
</dbReference>
<keyword evidence="7 10" id="KW-0378">Hydrolase</keyword>
<evidence type="ECO:0000256" key="2">
    <source>
        <dbReference type="ARBA" id="ARBA00008598"/>
    </source>
</evidence>
<comment type="catalytic activity">
    <reaction evidence="1 10">
        <text>Endonucleolytic cleavage of DNA to give random double-stranded fragments with terminal 5'-phosphates, ATP is simultaneously hydrolyzed.</text>
        <dbReference type="EC" id="3.1.21.3"/>
    </reaction>
</comment>
<dbReference type="GO" id="GO:0003677">
    <property type="term" value="F:DNA binding"/>
    <property type="evidence" value="ECO:0007669"/>
    <property type="project" value="UniProtKB-KW"/>
</dbReference>
<dbReference type="RefSeq" id="WP_106164141.1">
    <property type="nucleotide sequence ID" value="NZ_PVUF01000008.1"/>
</dbReference>
<dbReference type="GO" id="GO:0005524">
    <property type="term" value="F:ATP binding"/>
    <property type="evidence" value="ECO:0007669"/>
    <property type="project" value="UniProtKB-KW"/>
</dbReference>
<dbReference type="CDD" id="cd18030">
    <property type="entry name" value="DEXHc_RE_I_HsdR"/>
    <property type="match status" value="1"/>
</dbReference>
<dbReference type="InterPro" id="IPR021810">
    <property type="entry name" value="T1RH-like_C"/>
</dbReference>
<evidence type="ECO:0000313" key="13">
    <source>
        <dbReference type="Proteomes" id="UP000237718"/>
    </source>
</evidence>
<evidence type="ECO:0000256" key="5">
    <source>
        <dbReference type="ARBA" id="ARBA00022747"/>
    </source>
</evidence>
<keyword evidence="6" id="KW-0255">Endonuclease</keyword>
<dbReference type="InterPro" id="IPR027417">
    <property type="entry name" value="P-loop_NTPase"/>
</dbReference>
<evidence type="ECO:0000256" key="9">
    <source>
        <dbReference type="ARBA" id="ARBA00023125"/>
    </source>
</evidence>
<keyword evidence="5 10" id="KW-0680">Restriction system</keyword>
<evidence type="ECO:0000259" key="11">
    <source>
        <dbReference type="PROSITE" id="PS51192"/>
    </source>
</evidence>
<sequence length="1048" mass="116446">MSFTEDLVEQVALSILQDLGWRYEDSISIAPDGPNKRRVSNGDVVLGGLLEDAARRLNPDIPDEALQNALRQVQISETPSLIEENRRIHRLLVDGIDVEYRRPDGSIKGDKVRLIDLANSANNDFMVTNQFTVVEGGYNRRPDVVAFVNGLPLVVIELKNAASENASITDAYHQLQTYKSQIPSLFRANAALITSDGLLARIGSLSAGEDRFMPWRTVTGAQDDFTPEGPKEMDTLLRGGLQPERLLQLVRDFTVFGDKGDGVFKIIGGYHQFHGARKALASAIDAVSMDGDRKVGVIWHTQGSGKSFLMAFFAGLLVRAPELQNPTILVVTDRNDLDDQLYGTFSLCRDLIRQTPEQIEDREDLRQKLDRQSGGVIFSTLQKFSPMAGEEDFPKLSERRNIIVIADEAHRSQYGFDAKLNTATGARRYGYAHYLRQALPNASFAGFTGTPIEATDVNTPAVFGEYVDIYDISRAVEDKATVPIFYESRLARVELEQDKLPEIDAAVDALFDDETLLEQEKAKSNWSSVERLVGAPPRLEKVAQDIVKHFEDRVEGMAGKGMIVCMSRAICVDLYDRITALRPGWHSDDDKEGAVKIVMTGSASDPLDWQPHIGSKARRDLLAKRARDPDDPLRLVIVRDMWLTGFDAPSMHTMYIDKPMRGHGLMQAIARVNRVFKDKPGGLVVDYIGIGQNLKKALQNYTATDRDQTGIDEEEAVATLQELVERCQDFFCGFNYQAGIEGEPQERLQALAGAIEWALEKQKACSDKATDDKEKKVELNYYADLVANLSKAFALASASDYAQRVKEEVGFFQAVRAALSKSSPKTAMSKREKEFAIGQLISDAIADASIIDVLAAAGIKTPEISVLSEEFLAEIQNMEHKNLALEALKKLLSGEIKARQQRNVVEAKAFSERLQAAVARYHANAITSLEMIQELIDMAKDMKASADRGDDLGLNEEELAFYDALAQNQSALEVLGNDELRQIAHVLVEQLQKNVTVDWQRKESARAKLRVLVRRILKKYGYPPDLAPAAISLVLSQAETLLSWQAPQ</sequence>
<accession>A0A2T1AE52</accession>
<dbReference type="Pfam" id="PF18766">
    <property type="entry name" value="SWI2_SNF2"/>
    <property type="match status" value="1"/>
</dbReference>
<dbReference type="NCBIfam" id="TIGR00348">
    <property type="entry name" value="hsdR"/>
    <property type="match status" value="1"/>
</dbReference>